<evidence type="ECO:0000313" key="4">
    <source>
        <dbReference type="EnsemblMetazoa" id="HelroP83683"/>
    </source>
</evidence>
<dbReference type="OMA" id="CKFSAKH"/>
<evidence type="ECO:0000313" key="5">
    <source>
        <dbReference type="Proteomes" id="UP000015101"/>
    </source>
</evidence>
<dbReference type="PROSITE" id="PS50157">
    <property type="entry name" value="ZINC_FINGER_C2H2_2"/>
    <property type="match status" value="2"/>
</dbReference>
<dbReference type="InParanoid" id="T1G592"/>
<keyword evidence="1" id="KW-0863">Zinc-finger</keyword>
<dbReference type="Proteomes" id="UP000015101">
    <property type="component" value="Unassembled WGS sequence"/>
</dbReference>
<proteinExistence type="predicted"/>
<dbReference type="SUPFAM" id="SSF57667">
    <property type="entry name" value="beta-beta-alpha zinc fingers"/>
    <property type="match status" value="1"/>
</dbReference>
<dbReference type="EMBL" id="AMQM01005648">
    <property type="status" value="NOT_ANNOTATED_CDS"/>
    <property type="molecule type" value="Genomic_DNA"/>
</dbReference>
<keyword evidence="1" id="KW-0479">Metal-binding</keyword>
<feature type="domain" description="C2H2-type" evidence="2">
    <location>
        <begin position="2"/>
        <end position="31"/>
    </location>
</feature>
<dbReference type="RefSeq" id="XP_009021828.1">
    <property type="nucleotide sequence ID" value="XM_009023580.1"/>
</dbReference>
<reference evidence="4" key="3">
    <citation type="submission" date="2015-06" db="UniProtKB">
        <authorList>
            <consortium name="EnsemblMetazoa"/>
        </authorList>
    </citation>
    <scope>IDENTIFICATION</scope>
</reference>
<evidence type="ECO:0000256" key="1">
    <source>
        <dbReference type="PROSITE-ProRule" id="PRU00042"/>
    </source>
</evidence>
<dbReference type="STRING" id="6412.T1G592"/>
<keyword evidence="1" id="KW-0862">Zinc</keyword>
<name>T1G592_HELRO</name>
<dbReference type="GO" id="GO:0008270">
    <property type="term" value="F:zinc ion binding"/>
    <property type="evidence" value="ECO:0007669"/>
    <property type="project" value="UniProtKB-KW"/>
</dbReference>
<reference evidence="5" key="1">
    <citation type="submission" date="2012-12" db="EMBL/GenBank/DDBJ databases">
        <authorList>
            <person name="Hellsten U."/>
            <person name="Grimwood J."/>
            <person name="Chapman J.A."/>
            <person name="Shapiro H."/>
            <person name="Aerts A."/>
            <person name="Otillar R.P."/>
            <person name="Terry A.Y."/>
            <person name="Boore J.L."/>
            <person name="Simakov O."/>
            <person name="Marletaz F."/>
            <person name="Cho S.-J."/>
            <person name="Edsinger-Gonzales E."/>
            <person name="Havlak P."/>
            <person name="Kuo D.-H."/>
            <person name="Larsson T."/>
            <person name="Lv J."/>
            <person name="Arendt D."/>
            <person name="Savage R."/>
            <person name="Osoegawa K."/>
            <person name="de Jong P."/>
            <person name="Lindberg D.R."/>
            <person name="Seaver E.C."/>
            <person name="Weisblat D.A."/>
            <person name="Putnam N.H."/>
            <person name="Grigoriev I.V."/>
            <person name="Rokhsar D.S."/>
        </authorList>
    </citation>
    <scope>NUCLEOTIDE SEQUENCE</scope>
</reference>
<protein>
    <recommendedName>
        <fullName evidence="2">C2H2-type domain-containing protein</fullName>
    </recommendedName>
</protein>
<dbReference type="InterPro" id="IPR036236">
    <property type="entry name" value="Znf_C2H2_sf"/>
</dbReference>
<dbReference type="EMBL" id="KB097026">
    <property type="protein sequence ID" value="ESO00054.1"/>
    <property type="molecule type" value="Genomic_DNA"/>
</dbReference>
<gene>
    <name evidence="4" type="primary">20216239</name>
    <name evidence="3" type="ORF">HELRODRAFT_83683</name>
</gene>
<dbReference type="GeneID" id="20216239"/>
<reference evidence="3 5" key="2">
    <citation type="journal article" date="2013" name="Nature">
        <title>Insights into bilaterian evolution from three spiralian genomes.</title>
        <authorList>
            <person name="Simakov O."/>
            <person name="Marletaz F."/>
            <person name="Cho S.J."/>
            <person name="Edsinger-Gonzales E."/>
            <person name="Havlak P."/>
            <person name="Hellsten U."/>
            <person name="Kuo D.H."/>
            <person name="Larsson T."/>
            <person name="Lv J."/>
            <person name="Arendt D."/>
            <person name="Savage R."/>
            <person name="Osoegawa K."/>
            <person name="de Jong P."/>
            <person name="Grimwood J."/>
            <person name="Chapman J.A."/>
            <person name="Shapiro H."/>
            <person name="Aerts A."/>
            <person name="Otillar R.P."/>
            <person name="Terry A.Y."/>
            <person name="Boore J.L."/>
            <person name="Grigoriev I.V."/>
            <person name="Lindberg D.R."/>
            <person name="Seaver E.C."/>
            <person name="Weisblat D.A."/>
            <person name="Putnam N.H."/>
            <person name="Rokhsar D.S."/>
        </authorList>
    </citation>
    <scope>NUCLEOTIDE SEQUENCE</scope>
</reference>
<dbReference type="OrthoDB" id="10015593at2759"/>
<dbReference type="PROSITE" id="PS00028">
    <property type="entry name" value="ZINC_FINGER_C2H2_1"/>
    <property type="match status" value="1"/>
</dbReference>
<dbReference type="HOGENOM" id="CLU_2533936_0_0_1"/>
<dbReference type="Gene3D" id="3.30.160.60">
    <property type="entry name" value="Classic Zinc Finger"/>
    <property type="match status" value="1"/>
</dbReference>
<dbReference type="AlphaFoldDB" id="T1G592"/>
<evidence type="ECO:0000313" key="3">
    <source>
        <dbReference type="EMBL" id="ESO00054.1"/>
    </source>
</evidence>
<evidence type="ECO:0000259" key="2">
    <source>
        <dbReference type="PROSITE" id="PS50157"/>
    </source>
</evidence>
<sequence>MLRCSEPGCQFATQHRHHFHYHMKGHTGEKQYTCSKCNYKCLTRSMLVSHEKCHSYVYRYRCSSCKFSAKHAHALTVHIEKWNH</sequence>
<dbReference type="eggNOG" id="KOG1721">
    <property type="taxonomic scope" value="Eukaryota"/>
</dbReference>
<dbReference type="InterPro" id="IPR013087">
    <property type="entry name" value="Znf_C2H2_type"/>
</dbReference>
<feature type="domain" description="C2H2-type" evidence="2">
    <location>
        <begin position="32"/>
        <end position="55"/>
    </location>
</feature>
<dbReference type="EnsemblMetazoa" id="HelroT83683">
    <property type="protein sequence ID" value="HelroP83683"/>
    <property type="gene ID" value="HelroG83683"/>
</dbReference>
<dbReference type="CTD" id="20216239"/>
<keyword evidence="5" id="KW-1185">Reference proteome</keyword>
<organism evidence="4 5">
    <name type="scientific">Helobdella robusta</name>
    <name type="common">Californian leech</name>
    <dbReference type="NCBI Taxonomy" id="6412"/>
    <lineage>
        <taxon>Eukaryota</taxon>
        <taxon>Metazoa</taxon>
        <taxon>Spiralia</taxon>
        <taxon>Lophotrochozoa</taxon>
        <taxon>Annelida</taxon>
        <taxon>Clitellata</taxon>
        <taxon>Hirudinea</taxon>
        <taxon>Rhynchobdellida</taxon>
        <taxon>Glossiphoniidae</taxon>
        <taxon>Helobdella</taxon>
    </lineage>
</organism>
<accession>T1G592</accession>
<dbReference type="SMART" id="SM00355">
    <property type="entry name" value="ZnF_C2H2"/>
    <property type="match status" value="3"/>
</dbReference>
<dbReference type="KEGG" id="hro:HELRODRAFT_83683"/>